<reference evidence="1 2" key="1">
    <citation type="submission" date="2013-08" db="EMBL/GenBank/DDBJ databases">
        <authorList>
            <person name="Weinstock G."/>
            <person name="Sodergren E."/>
            <person name="Wylie T."/>
            <person name="Fulton L."/>
            <person name="Fulton R."/>
            <person name="Fronick C."/>
            <person name="O'Laughlin M."/>
            <person name="Godfrey J."/>
            <person name="Miner T."/>
            <person name="Herter B."/>
            <person name="Appelbaum E."/>
            <person name="Cordes M."/>
            <person name="Lek S."/>
            <person name="Wollam A."/>
            <person name="Pepin K.H."/>
            <person name="Palsikar V.B."/>
            <person name="Mitreva M."/>
            <person name="Wilson R.K."/>
        </authorList>
    </citation>
    <scope>NUCLEOTIDE SEQUENCE [LARGE SCALE GENOMIC DNA]</scope>
    <source>
        <strain evidence="1 2">ATCC 700332</strain>
    </source>
</reference>
<accession>A0ABN0NWP1</accession>
<sequence length="39" mass="4599">MGGRPCPPLIAAAVQDVRRFYQYRHGWRRFHAVVSFSYC</sequence>
<keyword evidence="2" id="KW-1185">Reference proteome</keyword>
<name>A0ABN0NWP1_TRELE</name>
<gene>
    <name evidence="1" type="ORF">HMPREF9193_01911</name>
</gene>
<evidence type="ECO:0000313" key="2">
    <source>
        <dbReference type="Proteomes" id="UP000016649"/>
    </source>
</evidence>
<evidence type="ECO:0000313" key="1">
    <source>
        <dbReference type="EMBL" id="ERJ91780.1"/>
    </source>
</evidence>
<protein>
    <submittedName>
        <fullName evidence="1">Uncharacterized protein</fullName>
    </submittedName>
</protein>
<dbReference type="EMBL" id="AWVH01000041">
    <property type="protein sequence ID" value="ERJ91780.1"/>
    <property type="molecule type" value="Genomic_DNA"/>
</dbReference>
<comment type="caution">
    <text evidence="1">The sequence shown here is derived from an EMBL/GenBank/DDBJ whole genome shotgun (WGS) entry which is preliminary data.</text>
</comment>
<proteinExistence type="predicted"/>
<organism evidence="1 2">
    <name type="scientific">Treponema lecithinolyticum ATCC 700332</name>
    <dbReference type="NCBI Taxonomy" id="1321815"/>
    <lineage>
        <taxon>Bacteria</taxon>
        <taxon>Pseudomonadati</taxon>
        <taxon>Spirochaetota</taxon>
        <taxon>Spirochaetia</taxon>
        <taxon>Spirochaetales</taxon>
        <taxon>Treponemataceae</taxon>
        <taxon>Treponema</taxon>
    </lineage>
</organism>
<dbReference type="Proteomes" id="UP000016649">
    <property type="component" value="Unassembled WGS sequence"/>
</dbReference>